<proteinExistence type="predicted"/>
<dbReference type="EMBL" id="GBRH01219326">
    <property type="protein sequence ID" value="JAD78569.1"/>
    <property type="molecule type" value="Transcribed_RNA"/>
</dbReference>
<protein>
    <submittedName>
        <fullName evidence="1">Pco079304</fullName>
    </submittedName>
</protein>
<sequence length="105" mass="11505">MDCAIHSKSIIAIYSDTTDSVSLTTDNHSITSELLGSWGADCPAIVAAEENHRCFHNSCKIKCRMEVSLTCATIAEICDGACVFLVHLQRVGSSNSMRELRSNRR</sequence>
<organism evidence="1">
    <name type="scientific">Arundo donax</name>
    <name type="common">Giant reed</name>
    <name type="synonym">Donax arundinaceus</name>
    <dbReference type="NCBI Taxonomy" id="35708"/>
    <lineage>
        <taxon>Eukaryota</taxon>
        <taxon>Viridiplantae</taxon>
        <taxon>Streptophyta</taxon>
        <taxon>Embryophyta</taxon>
        <taxon>Tracheophyta</taxon>
        <taxon>Spermatophyta</taxon>
        <taxon>Magnoliopsida</taxon>
        <taxon>Liliopsida</taxon>
        <taxon>Poales</taxon>
        <taxon>Poaceae</taxon>
        <taxon>PACMAD clade</taxon>
        <taxon>Arundinoideae</taxon>
        <taxon>Arundineae</taxon>
        <taxon>Arundo</taxon>
    </lineage>
</organism>
<dbReference type="AlphaFoldDB" id="A0A0A9CQF7"/>
<reference evidence="1" key="1">
    <citation type="submission" date="2014-09" db="EMBL/GenBank/DDBJ databases">
        <authorList>
            <person name="Magalhaes I.L.F."/>
            <person name="Oliveira U."/>
            <person name="Santos F.R."/>
            <person name="Vidigal T.H.D.A."/>
            <person name="Brescovit A.D."/>
            <person name="Santos A.J."/>
        </authorList>
    </citation>
    <scope>NUCLEOTIDE SEQUENCE</scope>
    <source>
        <tissue evidence="1">Shoot tissue taken approximately 20 cm above the soil surface</tissue>
    </source>
</reference>
<reference evidence="1" key="2">
    <citation type="journal article" date="2015" name="Data Brief">
        <title>Shoot transcriptome of the giant reed, Arundo donax.</title>
        <authorList>
            <person name="Barrero R.A."/>
            <person name="Guerrero F.D."/>
            <person name="Moolhuijzen P."/>
            <person name="Goolsby J.A."/>
            <person name="Tidwell J."/>
            <person name="Bellgard S.E."/>
            <person name="Bellgard M.I."/>
        </authorList>
    </citation>
    <scope>NUCLEOTIDE SEQUENCE</scope>
    <source>
        <tissue evidence="1">Shoot tissue taken approximately 20 cm above the soil surface</tissue>
    </source>
</reference>
<name>A0A0A9CQF7_ARUDO</name>
<evidence type="ECO:0000313" key="1">
    <source>
        <dbReference type="EMBL" id="JAD78569.1"/>
    </source>
</evidence>
<accession>A0A0A9CQF7</accession>